<dbReference type="InterPro" id="IPR015421">
    <property type="entry name" value="PyrdxlP-dep_Trfase_major"/>
</dbReference>
<keyword evidence="5" id="KW-0808">Transferase</keyword>
<dbReference type="PANTHER" id="PTHR11879">
    <property type="entry name" value="ASPARTATE AMINOTRANSFERASE"/>
    <property type="match status" value="1"/>
</dbReference>
<evidence type="ECO:0000256" key="5">
    <source>
        <dbReference type="ARBA" id="ARBA00022679"/>
    </source>
</evidence>
<dbReference type="Gene3D" id="3.40.640.10">
    <property type="entry name" value="Type I PLP-dependent aspartate aminotransferase-like (Major domain)"/>
    <property type="match status" value="1"/>
</dbReference>
<dbReference type="InterPro" id="IPR000796">
    <property type="entry name" value="Asp_trans"/>
</dbReference>
<evidence type="ECO:0000256" key="6">
    <source>
        <dbReference type="ARBA" id="ARBA00022898"/>
    </source>
</evidence>
<evidence type="ECO:0000313" key="10">
    <source>
        <dbReference type="Proteomes" id="UP001441944"/>
    </source>
</evidence>
<sequence>MFEKVEEYPVDPIMIGADYFAQDPRLDKLNLTVGIYQDSQGKTPVLQAVKEAEKRLVETQASKSYLALTGDADYCALLGQEILGQTCDSALQSDWVAAQTAGGAVALRVMADLLAQMPDAPTVWLQTPTYGNYIPILQAAGASFRQVPYYDPIRREITFDQMLDGLSAAKAGDVFLMQGVCHNPTGADLSPEQFEALLTVLEARGIVPWIDLAYLGFAQSFEADCAMAQQIAARFAECIVCITLSKSFGIYRDRAGALFVKTGKANRPRMHRAISAIVRAGASHAPDHGPAVVREILQDQKLKALWLQELDQMRARVAQVRRDIAQAEGDTFGTQDLAYLARQSGMFSLLPLTAPQEVALTRDHGIHVVKGARVNVARLGPDDIGWLIRAVHQVVTAPS</sequence>
<accession>A0ABQ0AH90</accession>
<dbReference type="PANTHER" id="PTHR11879:SF22">
    <property type="entry name" value="ASPARTATE AMINOTRANSFERASE, MITOCHONDRIAL"/>
    <property type="match status" value="1"/>
</dbReference>
<evidence type="ECO:0000256" key="7">
    <source>
        <dbReference type="SAM" id="Coils"/>
    </source>
</evidence>
<dbReference type="PRINTS" id="PR00799">
    <property type="entry name" value="TRANSAMINASE"/>
</dbReference>
<feature type="coiled-coil region" evidence="7">
    <location>
        <begin position="303"/>
        <end position="330"/>
    </location>
</feature>
<comment type="subunit">
    <text evidence="3">Homodimer.</text>
</comment>
<evidence type="ECO:0000313" key="9">
    <source>
        <dbReference type="EMBL" id="GAA6195214.1"/>
    </source>
</evidence>
<dbReference type="EMBL" id="BAABWU010000002">
    <property type="protein sequence ID" value="GAA6195214.1"/>
    <property type="molecule type" value="Genomic_DNA"/>
</dbReference>
<keyword evidence="10" id="KW-1185">Reference proteome</keyword>
<dbReference type="GO" id="GO:0008483">
    <property type="term" value="F:transaminase activity"/>
    <property type="evidence" value="ECO:0007669"/>
    <property type="project" value="UniProtKB-KW"/>
</dbReference>
<evidence type="ECO:0000256" key="2">
    <source>
        <dbReference type="ARBA" id="ARBA00007441"/>
    </source>
</evidence>
<dbReference type="Pfam" id="PF00155">
    <property type="entry name" value="Aminotran_1_2"/>
    <property type="match status" value="1"/>
</dbReference>
<evidence type="ECO:0000256" key="1">
    <source>
        <dbReference type="ARBA" id="ARBA00001933"/>
    </source>
</evidence>
<dbReference type="SUPFAM" id="SSF53383">
    <property type="entry name" value="PLP-dependent transferases"/>
    <property type="match status" value="1"/>
</dbReference>
<evidence type="ECO:0000259" key="8">
    <source>
        <dbReference type="Pfam" id="PF00155"/>
    </source>
</evidence>
<dbReference type="CDD" id="cd00609">
    <property type="entry name" value="AAT_like"/>
    <property type="match status" value="1"/>
</dbReference>
<keyword evidence="4 9" id="KW-0032">Aminotransferase</keyword>
<comment type="cofactor">
    <cofactor evidence="1">
        <name>pyridoxal 5'-phosphate</name>
        <dbReference type="ChEBI" id="CHEBI:597326"/>
    </cofactor>
</comment>
<evidence type="ECO:0000256" key="3">
    <source>
        <dbReference type="ARBA" id="ARBA00011738"/>
    </source>
</evidence>
<feature type="domain" description="Aminotransferase class I/classII large" evidence="8">
    <location>
        <begin position="27"/>
        <end position="380"/>
    </location>
</feature>
<reference evidence="9 10" key="1">
    <citation type="submission" date="2024-04" db="EMBL/GenBank/DDBJ databases">
        <title>Draft genome sequence of Pseudophaeobacter arcticus NBRC 116598.</title>
        <authorList>
            <person name="Miyakawa T."/>
            <person name="Kusuya Y."/>
            <person name="Miura T."/>
        </authorList>
    </citation>
    <scope>NUCLEOTIDE SEQUENCE [LARGE SCALE GENOMIC DNA]</scope>
    <source>
        <strain evidence="9 10">SU-CL00105</strain>
    </source>
</reference>
<comment type="similarity">
    <text evidence="2">Belongs to the class-I pyridoxal-phosphate-dependent aminotransferase family.</text>
</comment>
<evidence type="ECO:0000256" key="4">
    <source>
        <dbReference type="ARBA" id="ARBA00022576"/>
    </source>
</evidence>
<dbReference type="InterPro" id="IPR015424">
    <property type="entry name" value="PyrdxlP-dep_Trfase"/>
</dbReference>
<comment type="caution">
    <text evidence="9">The sequence shown here is derived from an EMBL/GenBank/DDBJ whole genome shotgun (WGS) entry which is preliminary data.</text>
</comment>
<dbReference type="RefSeq" id="WP_353397074.1">
    <property type="nucleotide sequence ID" value="NZ_BAABWU010000002.1"/>
</dbReference>
<protein>
    <submittedName>
        <fullName evidence="9">Aspartate/tyrosine/aromatic aminotransferase</fullName>
    </submittedName>
</protein>
<keyword evidence="7" id="KW-0175">Coiled coil</keyword>
<keyword evidence="6" id="KW-0663">Pyridoxal phosphate</keyword>
<dbReference type="InterPro" id="IPR015422">
    <property type="entry name" value="PyrdxlP-dep_Trfase_small"/>
</dbReference>
<name>A0ABQ0AH90_9RHOB</name>
<proteinExistence type="inferred from homology"/>
<dbReference type="Proteomes" id="UP001441944">
    <property type="component" value="Unassembled WGS sequence"/>
</dbReference>
<gene>
    <name evidence="9" type="ORF">NBRC116598_06580</name>
</gene>
<dbReference type="NCBIfam" id="NF006719">
    <property type="entry name" value="PRK09257.1"/>
    <property type="match status" value="1"/>
</dbReference>
<dbReference type="Gene3D" id="3.90.1150.10">
    <property type="entry name" value="Aspartate Aminotransferase, domain 1"/>
    <property type="match status" value="1"/>
</dbReference>
<organism evidence="9 10">
    <name type="scientific">Pseudophaeobacter arcticus</name>
    <dbReference type="NCBI Taxonomy" id="385492"/>
    <lineage>
        <taxon>Bacteria</taxon>
        <taxon>Pseudomonadati</taxon>
        <taxon>Pseudomonadota</taxon>
        <taxon>Alphaproteobacteria</taxon>
        <taxon>Rhodobacterales</taxon>
        <taxon>Paracoccaceae</taxon>
        <taxon>Pseudophaeobacter</taxon>
    </lineage>
</organism>
<dbReference type="InterPro" id="IPR004839">
    <property type="entry name" value="Aminotransferase_I/II_large"/>
</dbReference>